<dbReference type="InParanoid" id="A0A4R5DLL2"/>
<dbReference type="GO" id="GO:0055085">
    <property type="term" value="P:transmembrane transport"/>
    <property type="evidence" value="ECO:0007669"/>
    <property type="project" value="InterPro"/>
</dbReference>
<evidence type="ECO:0000259" key="8">
    <source>
        <dbReference type="PROSITE" id="PS50928"/>
    </source>
</evidence>
<keyword evidence="2 7" id="KW-0813">Transport</keyword>
<dbReference type="EMBL" id="SMKZ01000002">
    <property type="protein sequence ID" value="TDE14989.1"/>
    <property type="molecule type" value="Genomic_DNA"/>
</dbReference>
<dbReference type="InterPro" id="IPR000515">
    <property type="entry name" value="MetI-like"/>
</dbReference>
<evidence type="ECO:0000256" key="2">
    <source>
        <dbReference type="ARBA" id="ARBA00022448"/>
    </source>
</evidence>
<evidence type="ECO:0000256" key="7">
    <source>
        <dbReference type="RuleBase" id="RU363032"/>
    </source>
</evidence>
<feature type="transmembrane region" description="Helical" evidence="7">
    <location>
        <begin position="63"/>
        <end position="85"/>
    </location>
</feature>
<evidence type="ECO:0000313" key="10">
    <source>
        <dbReference type="Proteomes" id="UP000294739"/>
    </source>
</evidence>
<evidence type="ECO:0000256" key="3">
    <source>
        <dbReference type="ARBA" id="ARBA00022475"/>
    </source>
</evidence>
<feature type="transmembrane region" description="Helical" evidence="7">
    <location>
        <begin position="224"/>
        <end position="245"/>
    </location>
</feature>
<dbReference type="OrthoDB" id="9796361at2"/>
<evidence type="ECO:0000256" key="4">
    <source>
        <dbReference type="ARBA" id="ARBA00022692"/>
    </source>
</evidence>
<keyword evidence="3" id="KW-1003">Cell membrane</keyword>
<dbReference type="SUPFAM" id="SSF161098">
    <property type="entry name" value="MetI-like"/>
    <property type="match status" value="1"/>
</dbReference>
<dbReference type="Proteomes" id="UP000294739">
    <property type="component" value="Unassembled WGS sequence"/>
</dbReference>
<comment type="similarity">
    <text evidence="7">Belongs to the binding-protein-dependent transport system permease family.</text>
</comment>
<dbReference type="InterPro" id="IPR035906">
    <property type="entry name" value="MetI-like_sf"/>
</dbReference>
<evidence type="ECO:0000313" key="9">
    <source>
        <dbReference type="EMBL" id="TDE14989.1"/>
    </source>
</evidence>
<dbReference type="PROSITE" id="PS50928">
    <property type="entry name" value="ABC_TM1"/>
    <property type="match status" value="1"/>
</dbReference>
<keyword evidence="4 7" id="KW-0812">Transmembrane</keyword>
<accession>A0A4R5DLL2</accession>
<feature type="transmembrane region" description="Helical" evidence="7">
    <location>
        <begin position="185"/>
        <end position="212"/>
    </location>
</feature>
<dbReference type="CDD" id="cd06261">
    <property type="entry name" value="TM_PBP2"/>
    <property type="match status" value="1"/>
</dbReference>
<dbReference type="GO" id="GO:0005886">
    <property type="term" value="C:plasma membrane"/>
    <property type="evidence" value="ECO:0007669"/>
    <property type="project" value="UniProtKB-SubCell"/>
</dbReference>
<feature type="transmembrane region" description="Helical" evidence="7">
    <location>
        <begin position="97"/>
        <end position="114"/>
    </location>
</feature>
<reference evidence="9 10" key="1">
    <citation type="submission" date="2019-03" db="EMBL/GenBank/DDBJ databases">
        <title>Draft genome sequences of novel Actinobacteria.</title>
        <authorList>
            <person name="Sahin N."/>
            <person name="Ay H."/>
            <person name="Saygin H."/>
        </authorList>
    </citation>
    <scope>NUCLEOTIDE SEQUENCE [LARGE SCALE GENOMIC DNA]</scope>
    <source>
        <strain evidence="9 10">5K138</strain>
    </source>
</reference>
<dbReference type="AlphaFoldDB" id="A0A4R5DLL2"/>
<evidence type="ECO:0000256" key="1">
    <source>
        <dbReference type="ARBA" id="ARBA00004651"/>
    </source>
</evidence>
<gene>
    <name evidence="9" type="ORF">E1269_02435</name>
</gene>
<name>A0A4R5DLL2_9ACTN</name>
<keyword evidence="10" id="KW-1185">Reference proteome</keyword>
<sequence length="257" mass="27153">MGAARLVRGTTSIVVILVAWQLFAGRIPTSLPFPNVVDVAESAYDLAASGDLWQATVVSLQRVLLGFSIAVVIALPLGLTMGYVGLLERFLDGLVQAFRSIAPIAVLPLFILWFGQGDVAAASVVAYAAVFPILINTIAGVHSTETRLVDAARTLGLGHRHVLTHVVLPGCTPQVMTGMRLGMGLAWGSIIAAELAVGAKTGASGGIGQLMFISYAYQTDVSALIVYMIVVGLLGFGIDALFRTFGRKWEPQRRSSS</sequence>
<evidence type="ECO:0000256" key="5">
    <source>
        <dbReference type="ARBA" id="ARBA00022989"/>
    </source>
</evidence>
<dbReference type="Gene3D" id="1.10.3720.10">
    <property type="entry name" value="MetI-like"/>
    <property type="match status" value="1"/>
</dbReference>
<protein>
    <submittedName>
        <fullName evidence="9">ABC transporter permease</fullName>
    </submittedName>
</protein>
<keyword evidence="5 7" id="KW-1133">Transmembrane helix</keyword>
<dbReference type="PANTHER" id="PTHR30151">
    <property type="entry name" value="ALKANE SULFONATE ABC TRANSPORTER-RELATED, MEMBRANE SUBUNIT"/>
    <property type="match status" value="1"/>
</dbReference>
<organism evidence="9 10">
    <name type="scientific">Jiangella asiatica</name>
    <dbReference type="NCBI Taxonomy" id="2530372"/>
    <lineage>
        <taxon>Bacteria</taxon>
        <taxon>Bacillati</taxon>
        <taxon>Actinomycetota</taxon>
        <taxon>Actinomycetes</taxon>
        <taxon>Jiangellales</taxon>
        <taxon>Jiangellaceae</taxon>
        <taxon>Jiangella</taxon>
    </lineage>
</organism>
<comment type="subcellular location">
    <subcellularLocation>
        <location evidence="1 7">Cell membrane</location>
        <topology evidence="1 7">Multi-pass membrane protein</topology>
    </subcellularLocation>
</comment>
<dbReference type="Pfam" id="PF00528">
    <property type="entry name" value="BPD_transp_1"/>
    <property type="match status" value="1"/>
</dbReference>
<keyword evidence="6 7" id="KW-0472">Membrane</keyword>
<proteinExistence type="inferred from homology"/>
<comment type="caution">
    <text evidence="9">The sequence shown here is derived from an EMBL/GenBank/DDBJ whole genome shotgun (WGS) entry which is preliminary data.</text>
</comment>
<feature type="transmembrane region" description="Helical" evidence="7">
    <location>
        <begin position="120"/>
        <end position="139"/>
    </location>
</feature>
<dbReference type="PANTHER" id="PTHR30151:SF0">
    <property type="entry name" value="ABC TRANSPORTER PERMEASE PROTEIN MJ0413-RELATED"/>
    <property type="match status" value="1"/>
</dbReference>
<dbReference type="RefSeq" id="WP_131890700.1">
    <property type="nucleotide sequence ID" value="NZ_SMKZ01000002.1"/>
</dbReference>
<evidence type="ECO:0000256" key="6">
    <source>
        <dbReference type="ARBA" id="ARBA00023136"/>
    </source>
</evidence>
<feature type="domain" description="ABC transmembrane type-1" evidence="8">
    <location>
        <begin position="60"/>
        <end position="242"/>
    </location>
</feature>